<evidence type="ECO:0000256" key="1">
    <source>
        <dbReference type="ARBA" id="ARBA00001946"/>
    </source>
</evidence>
<comment type="caution">
    <text evidence="5">The sequence shown here is derived from an EMBL/GenBank/DDBJ whole genome shotgun (WGS) entry which is preliminary data.</text>
</comment>
<name>A0A4Q1CG04_9BACT</name>
<keyword evidence="6" id="KW-1185">Reference proteome</keyword>
<comment type="similarity">
    <text evidence="3">Belongs to the Nudix hydrolase family.</text>
</comment>
<dbReference type="OrthoDB" id="9816289at2"/>
<dbReference type="PANTHER" id="PTHR43046:SF14">
    <property type="entry name" value="MUTT_NUDIX FAMILY PROTEIN"/>
    <property type="match status" value="1"/>
</dbReference>
<dbReference type="InterPro" id="IPR015797">
    <property type="entry name" value="NUDIX_hydrolase-like_dom_sf"/>
</dbReference>
<protein>
    <submittedName>
        <fullName evidence="5">NUDIX hydrolase</fullName>
    </submittedName>
</protein>
<dbReference type="GO" id="GO:0016787">
    <property type="term" value="F:hydrolase activity"/>
    <property type="evidence" value="ECO:0007669"/>
    <property type="project" value="UniProtKB-KW"/>
</dbReference>
<evidence type="ECO:0000313" key="6">
    <source>
        <dbReference type="Proteomes" id="UP000290204"/>
    </source>
</evidence>
<proteinExistence type="inferred from homology"/>
<dbReference type="InterPro" id="IPR000086">
    <property type="entry name" value="NUDIX_hydrolase_dom"/>
</dbReference>
<gene>
    <name evidence="5" type="ORF">ESA94_16205</name>
</gene>
<dbReference type="CDD" id="cd03673">
    <property type="entry name" value="NUDIX_Ap6A_hydrolase"/>
    <property type="match status" value="1"/>
</dbReference>
<dbReference type="Pfam" id="PF00293">
    <property type="entry name" value="NUDIX"/>
    <property type="match status" value="1"/>
</dbReference>
<sequence>MYIKIYFGDKPVFLCNELDETVEEYRHHPDAVFIDEISGHAIKSLLHEIAKEEFHAGILLHSNLDELRKVFFKHFTLITAAGGLVENEKGEYLLIYRRGKWDLPKGKLDPGETIEQCAVREVEEETGLQQPELKKLITITYHTYNEFGKHILKDSHWYKMKVKGPQTTKPQTEEDILEIKWVKKKEIEQYLNDTFPSIRDVLEKV</sequence>
<evidence type="ECO:0000256" key="3">
    <source>
        <dbReference type="RuleBase" id="RU003476"/>
    </source>
</evidence>
<dbReference type="RefSeq" id="WP_129131985.1">
    <property type="nucleotide sequence ID" value="NZ_SDHW01000005.1"/>
</dbReference>
<evidence type="ECO:0000259" key="4">
    <source>
        <dbReference type="PROSITE" id="PS51462"/>
    </source>
</evidence>
<dbReference type="PROSITE" id="PS00893">
    <property type="entry name" value="NUDIX_BOX"/>
    <property type="match status" value="1"/>
</dbReference>
<dbReference type="SUPFAM" id="SSF55811">
    <property type="entry name" value="Nudix"/>
    <property type="match status" value="1"/>
</dbReference>
<dbReference type="InterPro" id="IPR020084">
    <property type="entry name" value="NUDIX_hydrolase_CS"/>
</dbReference>
<dbReference type="EMBL" id="SDHW01000005">
    <property type="protein sequence ID" value="RXK58929.1"/>
    <property type="molecule type" value="Genomic_DNA"/>
</dbReference>
<dbReference type="AlphaFoldDB" id="A0A4Q1CG04"/>
<dbReference type="PRINTS" id="PR00502">
    <property type="entry name" value="NUDIXFAMILY"/>
</dbReference>
<dbReference type="PROSITE" id="PS51462">
    <property type="entry name" value="NUDIX"/>
    <property type="match status" value="1"/>
</dbReference>
<organism evidence="5 6">
    <name type="scientific">Lacibacter luteus</name>
    <dbReference type="NCBI Taxonomy" id="2508719"/>
    <lineage>
        <taxon>Bacteria</taxon>
        <taxon>Pseudomonadati</taxon>
        <taxon>Bacteroidota</taxon>
        <taxon>Chitinophagia</taxon>
        <taxon>Chitinophagales</taxon>
        <taxon>Chitinophagaceae</taxon>
        <taxon>Lacibacter</taxon>
    </lineage>
</organism>
<evidence type="ECO:0000313" key="5">
    <source>
        <dbReference type="EMBL" id="RXK58929.1"/>
    </source>
</evidence>
<evidence type="ECO:0000256" key="2">
    <source>
        <dbReference type="ARBA" id="ARBA00022801"/>
    </source>
</evidence>
<keyword evidence="2 3" id="KW-0378">Hydrolase</keyword>
<dbReference type="PANTHER" id="PTHR43046">
    <property type="entry name" value="GDP-MANNOSE MANNOSYL HYDROLASE"/>
    <property type="match status" value="1"/>
</dbReference>
<dbReference type="Gene3D" id="3.90.79.10">
    <property type="entry name" value="Nucleoside Triphosphate Pyrophosphohydrolase"/>
    <property type="match status" value="1"/>
</dbReference>
<reference evidence="5 6" key="1">
    <citation type="submission" date="2019-01" db="EMBL/GenBank/DDBJ databases">
        <title>Lacibacter sp. strain TTM-7.</title>
        <authorList>
            <person name="Chen W.-M."/>
        </authorList>
    </citation>
    <scope>NUCLEOTIDE SEQUENCE [LARGE SCALE GENOMIC DNA]</scope>
    <source>
        <strain evidence="5 6">TTM-7</strain>
    </source>
</reference>
<feature type="domain" description="Nudix hydrolase" evidence="4">
    <location>
        <begin position="76"/>
        <end position="205"/>
    </location>
</feature>
<dbReference type="InterPro" id="IPR020476">
    <property type="entry name" value="Nudix_hydrolase"/>
</dbReference>
<dbReference type="Proteomes" id="UP000290204">
    <property type="component" value="Unassembled WGS sequence"/>
</dbReference>
<accession>A0A4Q1CG04</accession>
<comment type="cofactor">
    <cofactor evidence="1">
        <name>Mg(2+)</name>
        <dbReference type="ChEBI" id="CHEBI:18420"/>
    </cofactor>
</comment>